<organism evidence="1 2">
    <name type="scientific">Ixodes persulcatus</name>
    <name type="common">Taiga tick</name>
    <dbReference type="NCBI Taxonomy" id="34615"/>
    <lineage>
        <taxon>Eukaryota</taxon>
        <taxon>Metazoa</taxon>
        <taxon>Ecdysozoa</taxon>
        <taxon>Arthropoda</taxon>
        <taxon>Chelicerata</taxon>
        <taxon>Arachnida</taxon>
        <taxon>Acari</taxon>
        <taxon>Parasitiformes</taxon>
        <taxon>Ixodida</taxon>
        <taxon>Ixodoidea</taxon>
        <taxon>Ixodidae</taxon>
        <taxon>Ixodinae</taxon>
        <taxon>Ixodes</taxon>
    </lineage>
</organism>
<reference evidence="1 2" key="1">
    <citation type="journal article" date="2020" name="Cell">
        <title>Large-Scale Comparative Analyses of Tick Genomes Elucidate Their Genetic Diversity and Vector Capacities.</title>
        <authorList>
            <consortium name="Tick Genome and Microbiome Consortium (TIGMIC)"/>
            <person name="Jia N."/>
            <person name="Wang J."/>
            <person name="Shi W."/>
            <person name="Du L."/>
            <person name="Sun Y."/>
            <person name="Zhan W."/>
            <person name="Jiang J.F."/>
            <person name="Wang Q."/>
            <person name="Zhang B."/>
            <person name="Ji P."/>
            <person name="Bell-Sakyi L."/>
            <person name="Cui X.M."/>
            <person name="Yuan T.T."/>
            <person name="Jiang B.G."/>
            <person name="Yang W.F."/>
            <person name="Lam T.T."/>
            <person name="Chang Q.C."/>
            <person name="Ding S.J."/>
            <person name="Wang X.J."/>
            <person name="Zhu J.G."/>
            <person name="Ruan X.D."/>
            <person name="Zhao L."/>
            <person name="Wei J.T."/>
            <person name="Ye R.Z."/>
            <person name="Que T.C."/>
            <person name="Du C.H."/>
            <person name="Zhou Y.H."/>
            <person name="Cheng J.X."/>
            <person name="Dai P.F."/>
            <person name="Guo W.B."/>
            <person name="Han X.H."/>
            <person name="Huang E.J."/>
            <person name="Li L.F."/>
            <person name="Wei W."/>
            <person name="Gao Y.C."/>
            <person name="Liu J.Z."/>
            <person name="Shao H.Z."/>
            <person name="Wang X."/>
            <person name="Wang C.C."/>
            <person name="Yang T.C."/>
            <person name="Huo Q.B."/>
            <person name="Li W."/>
            <person name="Chen H.Y."/>
            <person name="Chen S.E."/>
            <person name="Zhou L.G."/>
            <person name="Ni X.B."/>
            <person name="Tian J.H."/>
            <person name="Sheng Y."/>
            <person name="Liu T."/>
            <person name="Pan Y.S."/>
            <person name="Xia L.Y."/>
            <person name="Li J."/>
            <person name="Zhao F."/>
            <person name="Cao W.C."/>
        </authorList>
    </citation>
    <scope>NUCLEOTIDE SEQUENCE [LARGE SCALE GENOMIC DNA]</scope>
    <source>
        <strain evidence="1">Iper-2018</strain>
    </source>
</reference>
<sequence length="380" mass="40773">MSRSRNKAVHREASTQSVADIDSDAGEGTSGQASVAAALEIPIPAVSTGDVSELMHAMTAMFATFTRQAGLAPGVANSAPTPVPHPRLSVPTPTYSVYSDAASVHDFLQDLDAYIAALGASDETGLIQIVPFALTGDAARWRRMQRPFLSMADFRAWFREEFLPREYEMRIRDELASRTQHPDESLVEYIPAPQQLYSRAEPTASDAEKAAAEAPHQSVNWAGVAVSDMLVFAPSACRSQGSTSEKGPQGGGDAEYRGSPRDTLKDEVLKIMPCSKEAATAIREAIILAKLSVIPVRRGYWGNKIGKPHTVPCKETGRCGSVLTRLTPAPRGRGIVSAPVPKKLLHMAGIEDCYTSARGSTATLGNLSKATYLAIQQTYS</sequence>
<comment type="caution">
    <text evidence="1">The sequence shown here is derived from an EMBL/GenBank/DDBJ whole genome shotgun (WGS) entry which is preliminary data.</text>
</comment>
<proteinExistence type="predicted"/>
<evidence type="ECO:0000313" key="1">
    <source>
        <dbReference type="EMBL" id="KAG0429586.1"/>
    </source>
</evidence>
<evidence type="ECO:0000313" key="2">
    <source>
        <dbReference type="Proteomes" id="UP000805193"/>
    </source>
</evidence>
<keyword evidence="2" id="KW-1185">Reference proteome</keyword>
<accession>A0AC60Q7B9</accession>
<dbReference type="EMBL" id="JABSTQ010009400">
    <property type="protein sequence ID" value="KAG0429586.1"/>
    <property type="molecule type" value="Genomic_DNA"/>
</dbReference>
<protein>
    <submittedName>
        <fullName evidence="1">Uncharacterized protein</fullName>
    </submittedName>
</protein>
<dbReference type="Proteomes" id="UP000805193">
    <property type="component" value="Unassembled WGS sequence"/>
</dbReference>
<gene>
    <name evidence="1" type="ORF">HPB47_023516</name>
</gene>
<name>A0AC60Q7B9_IXOPE</name>